<dbReference type="InterPro" id="IPR012674">
    <property type="entry name" value="Calycin"/>
</dbReference>
<dbReference type="EMBL" id="KL596767">
    <property type="protein sequence ID" value="KER25747.1"/>
    <property type="molecule type" value="Genomic_DNA"/>
</dbReference>
<accession>A0A074ZJ07</accession>
<gene>
    <name evidence="1" type="ORF">T265_06850</name>
</gene>
<protein>
    <submittedName>
        <fullName evidence="1">Uncharacterized protein</fullName>
    </submittedName>
</protein>
<dbReference type="Proteomes" id="UP000054324">
    <property type="component" value="Unassembled WGS sequence"/>
</dbReference>
<sequence>MSAATNHYMTIKFIAPDQMTVINKSSLCEVKYTFKFGEEFEYDDATGRRVTAVFELASPNKLIEKQRLPHTTLEIVREVFGDTIFMIPSCSIVPLQEELTSLEAGGDFVLHHQITLFLLDIQWSNMFTIGVRDDVNSDRQSLE</sequence>
<evidence type="ECO:0000313" key="1">
    <source>
        <dbReference type="EMBL" id="KER25747.1"/>
    </source>
</evidence>
<dbReference type="Gene3D" id="2.40.128.20">
    <property type="match status" value="1"/>
</dbReference>
<dbReference type="AlphaFoldDB" id="A0A074ZJ07"/>
<name>A0A074ZJ07_OPIVI</name>
<dbReference type="SUPFAM" id="SSF50814">
    <property type="entry name" value="Lipocalins"/>
    <property type="match status" value="1"/>
</dbReference>
<proteinExistence type="predicted"/>
<evidence type="ECO:0000313" key="2">
    <source>
        <dbReference type="Proteomes" id="UP000054324"/>
    </source>
</evidence>
<dbReference type="KEGG" id="ovi:T265_06850"/>
<dbReference type="OrthoDB" id="354351at2759"/>
<reference evidence="1 2" key="1">
    <citation type="submission" date="2013-11" db="EMBL/GenBank/DDBJ databases">
        <title>Opisthorchis viverrini - life in the bile duct.</title>
        <authorList>
            <person name="Young N.D."/>
            <person name="Nagarajan N."/>
            <person name="Lin S.J."/>
            <person name="Korhonen P.K."/>
            <person name="Jex A.R."/>
            <person name="Hall R.S."/>
            <person name="Safavi-Hemami H."/>
            <person name="Kaewkong W."/>
            <person name="Bertrand D."/>
            <person name="Gao S."/>
            <person name="Seet Q."/>
            <person name="Wongkham S."/>
            <person name="Teh B.T."/>
            <person name="Wongkham C."/>
            <person name="Intapan P.M."/>
            <person name="Maleewong W."/>
            <person name="Yang X."/>
            <person name="Hu M."/>
            <person name="Wang Z."/>
            <person name="Hofmann A."/>
            <person name="Sternberg P.W."/>
            <person name="Tan P."/>
            <person name="Wang J."/>
            <person name="Gasser R.B."/>
        </authorList>
    </citation>
    <scope>NUCLEOTIDE SEQUENCE [LARGE SCALE GENOMIC DNA]</scope>
</reference>
<dbReference type="GeneID" id="20321029"/>
<keyword evidence="2" id="KW-1185">Reference proteome</keyword>
<dbReference type="CTD" id="20321029"/>
<dbReference type="STRING" id="6198.A0A074ZJ07"/>
<organism evidence="1 2">
    <name type="scientific">Opisthorchis viverrini</name>
    <name type="common">Southeast Asian liver fluke</name>
    <dbReference type="NCBI Taxonomy" id="6198"/>
    <lineage>
        <taxon>Eukaryota</taxon>
        <taxon>Metazoa</taxon>
        <taxon>Spiralia</taxon>
        <taxon>Lophotrochozoa</taxon>
        <taxon>Platyhelminthes</taxon>
        <taxon>Trematoda</taxon>
        <taxon>Digenea</taxon>
        <taxon>Opisthorchiida</taxon>
        <taxon>Opisthorchiata</taxon>
        <taxon>Opisthorchiidae</taxon>
        <taxon>Opisthorchis</taxon>
    </lineage>
</organism>
<dbReference type="GO" id="GO:0008289">
    <property type="term" value="F:lipid binding"/>
    <property type="evidence" value="ECO:0007669"/>
    <property type="project" value="UniProtKB-KW"/>
</dbReference>
<dbReference type="RefSeq" id="XP_009170496.1">
    <property type="nucleotide sequence ID" value="XM_009172232.1"/>
</dbReference>